<dbReference type="GO" id="GO:0016491">
    <property type="term" value="F:oxidoreductase activity"/>
    <property type="evidence" value="ECO:0007669"/>
    <property type="project" value="UniProtKB-KW"/>
</dbReference>
<evidence type="ECO:0000256" key="3">
    <source>
        <dbReference type="ARBA" id="ARBA00022723"/>
    </source>
</evidence>
<dbReference type="PANTHER" id="PTHR43350">
    <property type="entry name" value="NAD-DEPENDENT ALCOHOL DEHYDROGENASE"/>
    <property type="match status" value="1"/>
</dbReference>
<comment type="similarity">
    <text evidence="2">Belongs to the zinc-containing alcohol dehydrogenase family.</text>
</comment>
<dbReference type="GO" id="GO:0046872">
    <property type="term" value="F:metal ion binding"/>
    <property type="evidence" value="ECO:0007669"/>
    <property type="project" value="UniProtKB-KW"/>
</dbReference>
<sequence>MRTVCRAFWLSGPGEPAIVETPLGEPGDGEVVVEARFGAVSRGTETVVAKGRVPESEYERMRAPLQEGDFPFPVKYGYATVGRIVGGAPSRDGEEVFVLHPHQDVFIAPEAMAIPLPKGVAPERAVLGANMETALNAVWDAGIQPGDRVAVIGGGVVGLLTAYLAALIPASDVTLVDINEVRRGVAERLGLHFAGPDSLPEDCDVVIHASASQDGLASAILAAGFEARVVELSWYGERPVTISLGGAFHSRRLTLVSSQVGEVPQSRRARWPHARRLAAALALLADDRLEAIISGETAFSALPEAYMGLLADPDTLCHRIRYD</sequence>
<keyword evidence="3" id="KW-0479">Metal-binding</keyword>
<keyword evidence="4" id="KW-0862">Zinc</keyword>
<name>A0A1W2CRS1_9HYPH</name>
<dbReference type="InterPro" id="IPR036291">
    <property type="entry name" value="NAD(P)-bd_dom_sf"/>
</dbReference>
<keyword evidence="7" id="KW-1185">Reference proteome</keyword>
<evidence type="ECO:0000256" key="4">
    <source>
        <dbReference type="ARBA" id="ARBA00022833"/>
    </source>
</evidence>
<dbReference type="SUPFAM" id="SSF50129">
    <property type="entry name" value="GroES-like"/>
    <property type="match status" value="1"/>
</dbReference>
<dbReference type="Proteomes" id="UP000192656">
    <property type="component" value="Unassembled WGS sequence"/>
</dbReference>
<proteinExistence type="inferred from homology"/>
<evidence type="ECO:0000256" key="2">
    <source>
        <dbReference type="ARBA" id="ARBA00008072"/>
    </source>
</evidence>
<gene>
    <name evidence="6" type="ORF">SAMN06297251_11179</name>
</gene>
<evidence type="ECO:0000313" key="7">
    <source>
        <dbReference type="Proteomes" id="UP000192656"/>
    </source>
</evidence>
<dbReference type="Gene3D" id="3.90.180.10">
    <property type="entry name" value="Medium-chain alcohol dehydrogenases, catalytic domain"/>
    <property type="match status" value="1"/>
</dbReference>
<evidence type="ECO:0000313" key="6">
    <source>
        <dbReference type="EMBL" id="SMC87913.1"/>
    </source>
</evidence>
<protein>
    <submittedName>
        <fullName evidence="6">2-desacetyl-2-hydroxyethyl bacteriochlorophyllide A dehydrogenase</fullName>
    </submittedName>
</protein>
<dbReference type="InterPro" id="IPR011032">
    <property type="entry name" value="GroES-like_sf"/>
</dbReference>
<keyword evidence="5" id="KW-0560">Oxidoreductase</keyword>
<dbReference type="CDD" id="cd08255">
    <property type="entry name" value="2-desacetyl-2-hydroxyethyl_bacteriochlorophyllide_like"/>
    <property type="match status" value="1"/>
</dbReference>
<comment type="cofactor">
    <cofactor evidence="1">
        <name>Zn(2+)</name>
        <dbReference type="ChEBI" id="CHEBI:29105"/>
    </cofactor>
</comment>
<accession>A0A1W2CRS1</accession>
<dbReference type="STRING" id="937218.SAMN06297251_11179"/>
<dbReference type="AlphaFoldDB" id="A0A1W2CRS1"/>
<dbReference type="RefSeq" id="WP_084410505.1">
    <property type="nucleotide sequence ID" value="NZ_FWXR01000011.1"/>
</dbReference>
<dbReference type="PANTHER" id="PTHR43350:SF19">
    <property type="entry name" value="D-GULOSIDE 3-DEHYDROGENASE"/>
    <property type="match status" value="1"/>
</dbReference>
<dbReference type="SUPFAM" id="SSF51735">
    <property type="entry name" value="NAD(P)-binding Rossmann-fold domains"/>
    <property type="match status" value="1"/>
</dbReference>
<evidence type="ECO:0000256" key="5">
    <source>
        <dbReference type="ARBA" id="ARBA00023002"/>
    </source>
</evidence>
<dbReference type="Gene3D" id="3.40.50.720">
    <property type="entry name" value="NAD(P)-binding Rossmann-like Domain"/>
    <property type="match status" value="1"/>
</dbReference>
<organism evidence="6 7">
    <name type="scientific">Fulvimarina manganoxydans</name>
    <dbReference type="NCBI Taxonomy" id="937218"/>
    <lineage>
        <taxon>Bacteria</taxon>
        <taxon>Pseudomonadati</taxon>
        <taxon>Pseudomonadota</taxon>
        <taxon>Alphaproteobacteria</taxon>
        <taxon>Hyphomicrobiales</taxon>
        <taxon>Aurantimonadaceae</taxon>
        <taxon>Fulvimarina</taxon>
    </lineage>
</organism>
<dbReference type="EMBL" id="FWXR01000011">
    <property type="protein sequence ID" value="SMC87913.1"/>
    <property type="molecule type" value="Genomic_DNA"/>
</dbReference>
<reference evidence="6 7" key="1">
    <citation type="submission" date="2017-04" db="EMBL/GenBank/DDBJ databases">
        <authorList>
            <person name="Afonso C.L."/>
            <person name="Miller P.J."/>
            <person name="Scott M.A."/>
            <person name="Spackman E."/>
            <person name="Goraichik I."/>
            <person name="Dimitrov K.M."/>
            <person name="Suarez D.L."/>
            <person name="Swayne D.E."/>
        </authorList>
    </citation>
    <scope>NUCLEOTIDE SEQUENCE [LARGE SCALE GENOMIC DNA]</scope>
    <source>
        <strain evidence="6 7">CGMCC 1.10972</strain>
    </source>
</reference>
<dbReference type="OrthoDB" id="9781588at2"/>
<evidence type="ECO:0000256" key="1">
    <source>
        <dbReference type="ARBA" id="ARBA00001947"/>
    </source>
</evidence>